<feature type="domain" description="Trigger factor ribosome-binding bacterial" evidence="8">
    <location>
        <begin position="87"/>
        <end position="207"/>
    </location>
</feature>
<evidence type="ECO:0000256" key="2">
    <source>
        <dbReference type="ARBA" id="ARBA00005464"/>
    </source>
</evidence>
<dbReference type="GO" id="GO:0015031">
    <property type="term" value="P:protein transport"/>
    <property type="evidence" value="ECO:0007669"/>
    <property type="project" value="InterPro"/>
</dbReference>
<accession>A0A059DAJ9</accession>
<dbReference type="EMBL" id="KK198753">
    <property type="protein sequence ID" value="KCW87612.1"/>
    <property type="molecule type" value="Genomic_DNA"/>
</dbReference>
<dbReference type="GO" id="GO:0051083">
    <property type="term" value="P:'de novo' cotranslational protein folding"/>
    <property type="evidence" value="ECO:0000318"/>
    <property type="project" value="GO_Central"/>
</dbReference>
<evidence type="ECO:0000256" key="7">
    <source>
        <dbReference type="ARBA" id="ARBA00024849"/>
    </source>
</evidence>
<dbReference type="AlphaFoldDB" id="A0A059DAJ9"/>
<dbReference type="Gramene" id="KCW87612">
    <property type="protein sequence ID" value="KCW87612"/>
    <property type="gene ID" value="EUGRSUZ_A00012"/>
</dbReference>
<dbReference type="InterPro" id="IPR036611">
    <property type="entry name" value="Trigger_fac_ribosome-bd_sf"/>
</dbReference>
<evidence type="ECO:0000256" key="6">
    <source>
        <dbReference type="ARBA" id="ARBA00023235"/>
    </source>
</evidence>
<organism evidence="9">
    <name type="scientific">Eucalyptus grandis</name>
    <name type="common">Flooded gum</name>
    <dbReference type="NCBI Taxonomy" id="71139"/>
    <lineage>
        <taxon>Eukaryota</taxon>
        <taxon>Viridiplantae</taxon>
        <taxon>Streptophyta</taxon>
        <taxon>Embryophyta</taxon>
        <taxon>Tracheophyta</taxon>
        <taxon>Spermatophyta</taxon>
        <taxon>Magnoliopsida</taxon>
        <taxon>eudicotyledons</taxon>
        <taxon>Gunneridae</taxon>
        <taxon>Pentapetalae</taxon>
        <taxon>rosids</taxon>
        <taxon>malvids</taxon>
        <taxon>Myrtales</taxon>
        <taxon>Myrtaceae</taxon>
        <taxon>Myrtoideae</taxon>
        <taxon>Eucalypteae</taxon>
        <taxon>Eucalyptus</taxon>
    </lineage>
</organism>
<comment type="catalytic activity">
    <reaction evidence="1">
        <text>[protein]-peptidylproline (omega=180) = [protein]-peptidylproline (omega=0)</text>
        <dbReference type="Rhea" id="RHEA:16237"/>
        <dbReference type="Rhea" id="RHEA-COMP:10747"/>
        <dbReference type="Rhea" id="RHEA-COMP:10748"/>
        <dbReference type="ChEBI" id="CHEBI:83833"/>
        <dbReference type="ChEBI" id="CHEBI:83834"/>
        <dbReference type="EC" id="5.2.1.8"/>
    </reaction>
</comment>
<dbReference type="STRING" id="71139.A0A059DAJ9"/>
<dbReference type="InParanoid" id="A0A059DAJ9"/>
<dbReference type="GO" id="GO:0043335">
    <property type="term" value="P:protein unfolding"/>
    <property type="evidence" value="ECO:0000318"/>
    <property type="project" value="GO_Central"/>
</dbReference>
<sequence>MAVAVTISNPPLLGSNHKIVSVKQAVNVSIPSVSSKLAYVSLQRRYSPQVFSGRRNNKSSRAVFAAVSGIENVEAPSHFEDFSVTNTTSSSDRELKVRAVVSGAKTQVIFNDVFDKLVAAAQPIPGFRREKGGKTPNIPREILLEILGPSKVYKQTIKNVINSTVAEYVQKNGLKVGKDLTVEQSFEDLENSFEPGETFSFSAVVQLLE</sequence>
<dbReference type="eggNOG" id="ENOG502RYN3">
    <property type="taxonomic scope" value="Eukaryota"/>
</dbReference>
<comment type="similarity">
    <text evidence="2">Belongs to the FKBP-type PPIase family. Tig subfamily.</text>
</comment>
<evidence type="ECO:0000256" key="1">
    <source>
        <dbReference type="ARBA" id="ARBA00000971"/>
    </source>
</evidence>
<dbReference type="GO" id="GO:0044183">
    <property type="term" value="F:protein folding chaperone"/>
    <property type="evidence" value="ECO:0000318"/>
    <property type="project" value="GO_Central"/>
</dbReference>
<protein>
    <recommendedName>
        <fullName evidence="3">peptidylprolyl isomerase</fullName>
        <ecNumber evidence="3">5.2.1.8</ecNumber>
    </recommendedName>
</protein>
<dbReference type="FunCoup" id="A0A059DAJ9">
    <property type="interactions" value="1843"/>
</dbReference>
<dbReference type="InterPro" id="IPR005215">
    <property type="entry name" value="Trig_fac"/>
</dbReference>
<gene>
    <name evidence="9" type="ORF">EUGRSUZ_A00012</name>
</gene>
<dbReference type="GO" id="GO:0043022">
    <property type="term" value="F:ribosome binding"/>
    <property type="evidence" value="ECO:0000318"/>
    <property type="project" value="GO_Central"/>
</dbReference>
<keyword evidence="4" id="KW-0697">Rotamase</keyword>
<proteinExistence type="inferred from homology"/>
<comment type="function">
    <text evidence="7">Involved in protein export. Acts as a chaperone by maintaining the newly synthesized protein in an open conformation. Functions as a peptidyl-prolyl cis-trans isomerase.</text>
</comment>
<evidence type="ECO:0000259" key="8">
    <source>
        <dbReference type="Pfam" id="PF05697"/>
    </source>
</evidence>
<reference evidence="9" key="1">
    <citation type="submission" date="2013-07" db="EMBL/GenBank/DDBJ databases">
        <title>The genome of Eucalyptus grandis.</title>
        <authorList>
            <person name="Schmutz J."/>
            <person name="Hayes R."/>
            <person name="Myburg A."/>
            <person name="Tuskan G."/>
            <person name="Grattapaglia D."/>
            <person name="Rokhsar D.S."/>
        </authorList>
    </citation>
    <scope>NUCLEOTIDE SEQUENCE</scope>
    <source>
        <tissue evidence="9">Leaf extractions</tissue>
    </source>
</reference>
<dbReference type="GO" id="GO:0003755">
    <property type="term" value="F:peptidyl-prolyl cis-trans isomerase activity"/>
    <property type="evidence" value="ECO:0000318"/>
    <property type="project" value="GO_Central"/>
</dbReference>
<dbReference type="OMA" id="FEPGDQF"/>
<dbReference type="EC" id="5.2.1.8" evidence="3"/>
<keyword evidence="6" id="KW-0413">Isomerase</keyword>
<dbReference type="PANTHER" id="PTHR30560">
    <property type="entry name" value="TRIGGER FACTOR CHAPERONE AND PEPTIDYL-PROLYL CIS/TRANS ISOMERASE"/>
    <property type="match status" value="1"/>
</dbReference>
<dbReference type="FunFam" id="3.30.70.1050:FF:000004">
    <property type="entry name" value="Trigger factor"/>
    <property type="match status" value="1"/>
</dbReference>
<evidence type="ECO:0000256" key="5">
    <source>
        <dbReference type="ARBA" id="ARBA00023186"/>
    </source>
</evidence>
<evidence type="ECO:0000313" key="9">
    <source>
        <dbReference type="EMBL" id="KCW87612.1"/>
    </source>
</evidence>
<evidence type="ECO:0000256" key="3">
    <source>
        <dbReference type="ARBA" id="ARBA00013194"/>
    </source>
</evidence>
<name>A0A059DAJ9_EUCGR</name>
<dbReference type="PANTHER" id="PTHR30560:SF5">
    <property type="entry name" value="OS09G0515400 PROTEIN"/>
    <property type="match status" value="1"/>
</dbReference>
<dbReference type="Gene3D" id="3.30.70.1050">
    <property type="entry name" value="Trigger factor ribosome-binding domain"/>
    <property type="match status" value="1"/>
</dbReference>
<evidence type="ECO:0000256" key="4">
    <source>
        <dbReference type="ARBA" id="ARBA00023110"/>
    </source>
</evidence>
<dbReference type="Pfam" id="PF05697">
    <property type="entry name" value="Trigger_N"/>
    <property type="match status" value="1"/>
</dbReference>
<keyword evidence="5" id="KW-0143">Chaperone</keyword>
<dbReference type="SUPFAM" id="SSF102735">
    <property type="entry name" value="Trigger factor ribosome-binding domain"/>
    <property type="match status" value="1"/>
</dbReference>
<dbReference type="InterPro" id="IPR008881">
    <property type="entry name" value="Trigger_fac_ribosome-bd_bac"/>
</dbReference>